<dbReference type="InterPro" id="IPR008971">
    <property type="entry name" value="HSP40/DnaJ_pept-bd"/>
</dbReference>
<sequence>MEFKDYYKIMGVARDATQDEIKRAYRKLARKYHPDVSKEPDAEVRFKEIGEAYEVLKDPEKRAAYDQLGTSWQSGQEFQPPPGWNQGFEFHDGGFAHADASQFSSFFEALFGNRFNTNRRYRDEGFDMRGNDTHAKISIDIQDAYLGSVRTITLQHTELGPDGRPQVKTRKLNVRIPKGVHQGQLIRLAGQGSPGIGKHNAGDLYLEIAFNPHPFYKIEGKDVLLELPVTPWELALGRVVKVPTPTGMVDLKLPPGTQSGRKLRLKERGIPSKPPGDLYVILQIVLPSADSEQAKGLYEEMERKLAFNPRSKLGV</sequence>
<dbReference type="AlphaFoldDB" id="A0A1I4MG08"/>
<proteinExistence type="predicted"/>
<dbReference type="PANTHER" id="PTHR43096">
    <property type="entry name" value="DNAJ HOMOLOG 1, MITOCHONDRIAL-RELATED"/>
    <property type="match status" value="1"/>
</dbReference>
<dbReference type="SMART" id="SM00271">
    <property type="entry name" value="DnaJ"/>
    <property type="match status" value="1"/>
</dbReference>
<dbReference type="PRINTS" id="PR00625">
    <property type="entry name" value="JDOMAIN"/>
</dbReference>
<reference evidence="3 4" key="1">
    <citation type="submission" date="2016-10" db="EMBL/GenBank/DDBJ databases">
        <authorList>
            <person name="de Groot N.N."/>
        </authorList>
    </citation>
    <scope>NUCLEOTIDE SEQUENCE [LARGE SCALE GENOMIC DNA]</scope>
    <source>
        <strain evidence="3 4">Nm146</strain>
    </source>
</reference>
<organism evidence="3 4">
    <name type="scientific">Nitrosomonas nitrosa</name>
    <dbReference type="NCBI Taxonomy" id="52442"/>
    <lineage>
        <taxon>Bacteria</taxon>
        <taxon>Pseudomonadati</taxon>
        <taxon>Pseudomonadota</taxon>
        <taxon>Betaproteobacteria</taxon>
        <taxon>Nitrosomonadales</taxon>
        <taxon>Nitrosomonadaceae</taxon>
        <taxon>Nitrosomonas</taxon>
    </lineage>
</organism>
<gene>
    <name evidence="3" type="ORF">SAMN05421880_10473</name>
</gene>
<dbReference type="OrthoDB" id="9779889at2"/>
<evidence type="ECO:0000313" key="3">
    <source>
        <dbReference type="EMBL" id="SFM02198.1"/>
    </source>
</evidence>
<dbReference type="Pfam" id="PF00226">
    <property type="entry name" value="DnaJ"/>
    <property type="match status" value="1"/>
</dbReference>
<dbReference type="PANTHER" id="PTHR43096:SF52">
    <property type="entry name" value="DNAJ HOMOLOG 1, MITOCHONDRIAL-RELATED"/>
    <property type="match status" value="1"/>
</dbReference>
<protein>
    <submittedName>
        <fullName evidence="3">Curved DNA-binding protein</fullName>
    </submittedName>
</protein>
<dbReference type="FunFam" id="2.60.260.20:FF:000013">
    <property type="entry name" value="DnaJ subfamily B member 11"/>
    <property type="match status" value="1"/>
</dbReference>
<evidence type="ECO:0000256" key="1">
    <source>
        <dbReference type="ARBA" id="ARBA00023186"/>
    </source>
</evidence>
<dbReference type="GO" id="GO:0051082">
    <property type="term" value="F:unfolded protein binding"/>
    <property type="evidence" value="ECO:0007669"/>
    <property type="project" value="InterPro"/>
</dbReference>
<dbReference type="STRING" id="52442.SAMN05421880_10473"/>
<feature type="domain" description="J" evidence="2">
    <location>
        <begin position="5"/>
        <end position="69"/>
    </location>
</feature>
<dbReference type="InterPro" id="IPR001623">
    <property type="entry name" value="DnaJ_domain"/>
</dbReference>
<dbReference type="GO" id="GO:0042026">
    <property type="term" value="P:protein refolding"/>
    <property type="evidence" value="ECO:0007669"/>
    <property type="project" value="TreeGrafter"/>
</dbReference>
<name>A0A1I4MG08_9PROT</name>
<keyword evidence="4" id="KW-1185">Reference proteome</keyword>
<dbReference type="PROSITE" id="PS00636">
    <property type="entry name" value="DNAJ_1"/>
    <property type="match status" value="1"/>
</dbReference>
<dbReference type="GO" id="GO:0003677">
    <property type="term" value="F:DNA binding"/>
    <property type="evidence" value="ECO:0007669"/>
    <property type="project" value="UniProtKB-KW"/>
</dbReference>
<dbReference type="InterPro" id="IPR002939">
    <property type="entry name" value="DnaJ_C"/>
</dbReference>
<evidence type="ECO:0000259" key="2">
    <source>
        <dbReference type="PROSITE" id="PS50076"/>
    </source>
</evidence>
<keyword evidence="3" id="KW-0238">DNA-binding</keyword>
<dbReference type="Gene3D" id="1.10.287.110">
    <property type="entry name" value="DnaJ domain"/>
    <property type="match status" value="1"/>
</dbReference>
<dbReference type="SUPFAM" id="SSF49493">
    <property type="entry name" value="HSP40/DnaJ peptide-binding domain"/>
    <property type="match status" value="2"/>
</dbReference>
<dbReference type="PROSITE" id="PS50076">
    <property type="entry name" value="DNAJ_2"/>
    <property type="match status" value="1"/>
</dbReference>
<dbReference type="InterPro" id="IPR018253">
    <property type="entry name" value="DnaJ_domain_CS"/>
</dbReference>
<dbReference type="GO" id="GO:0005737">
    <property type="term" value="C:cytoplasm"/>
    <property type="evidence" value="ECO:0007669"/>
    <property type="project" value="TreeGrafter"/>
</dbReference>
<dbReference type="Pfam" id="PF01556">
    <property type="entry name" value="DnaJ_C"/>
    <property type="match status" value="1"/>
</dbReference>
<dbReference type="RefSeq" id="WP_090666524.1">
    <property type="nucleotide sequence ID" value="NZ_FOUF01000004.1"/>
</dbReference>
<evidence type="ECO:0000313" key="4">
    <source>
        <dbReference type="Proteomes" id="UP000199561"/>
    </source>
</evidence>
<dbReference type="EMBL" id="FOUF01000004">
    <property type="protein sequence ID" value="SFM02198.1"/>
    <property type="molecule type" value="Genomic_DNA"/>
</dbReference>
<dbReference type="Gene3D" id="2.60.260.20">
    <property type="entry name" value="Urease metallochaperone UreE, N-terminal domain"/>
    <property type="match status" value="2"/>
</dbReference>
<dbReference type="CDD" id="cd06257">
    <property type="entry name" value="DnaJ"/>
    <property type="match status" value="1"/>
</dbReference>
<accession>A0A1I4MG08</accession>
<dbReference type="CDD" id="cd10747">
    <property type="entry name" value="DnaJ_C"/>
    <property type="match status" value="1"/>
</dbReference>
<keyword evidence="1" id="KW-0143">Chaperone</keyword>
<dbReference type="SUPFAM" id="SSF46565">
    <property type="entry name" value="Chaperone J-domain"/>
    <property type="match status" value="1"/>
</dbReference>
<dbReference type="Proteomes" id="UP000199561">
    <property type="component" value="Unassembled WGS sequence"/>
</dbReference>
<dbReference type="InterPro" id="IPR036869">
    <property type="entry name" value="J_dom_sf"/>
</dbReference>